<sequence length="161" mass="18501">MHRWRGWGLDFLVLVWSMYRRWKYYLLSTCFMNLYPRYFTYSMYFIPSRLHYPYTTTKSYYIHQPSPCISPSPSQHAKKDNPGAALSVHTPRTLSDEPATSIFTTEITSPSSSPPTPPPPYSKPLPTRTASTRIQLPARLYTGVPPARSKPDVQQPPSSEK</sequence>
<name>A0A6G1KSR9_9PLEO</name>
<feature type="compositionally biased region" description="Low complexity" evidence="1">
    <location>
        <begin position="100"/>
        <end position="111"/>
    </location>
</feature>
<dbReference type="AlphaFoldDB" id="A0A6G1KSR9"/>
<feature type="compositionally biased region" description="Pro residues" evidence="1">
    <location>
        <begin position="112"/>
        <end position="123"/>
    </location>
</feature>
<proteinExistence type="predicted"/>
<accession>A0A6G1KSR9</accession>
<evidence type="ECO:0000313" key="3">
    <source>
        <dbReference type="Proteomes" id="UP000799428"/>
    </source>
</evidence>
<keyword evidence="3" id="KW-1185">Reference proteome</keyword>
<gene>
    <name evidence="2" type="ORF">K504DRAFT_28600</name>
</gene>
<reference evidence="2" key="1">
    <citation type="journal article" date="2020" name="Stud. Mycol.">
        <title>101 Dothideomycetes genomes: a test case for predicting lifestyles and emergence of pathogens.</title>
        <authorList>
            <person name="Haridas S."/>
            <person name="Albert R."/>
            <person name="Binder M."/>
            <person name="Bloem J."/>
            <person name="Labutti K."/>
            <person name="Salamov A."/>
            <person name="Andreopoulos B."/>
            <person name="Baker S."/>
            <person name="Barry K."/>
            <person name="Bills G."/>
            <person name="Bluhm B."/>
            <person name="Cannon C."/>
            <person name="Castanera R."/>
            <person name="Culley D."/>
            <person name="Daum C."/>
            <person name="Ezra D."/>
            <person name="Gonzalez J."/>
            <person name="Henrissat B."/>
            <person name="Kuo A."/>
            <person name="Liang C."/>
            <person name="Lipzen A."/>
            <person name="Lutzoni F."/>
            <person name="Magnuson J."/>
            <person name="Mondo S."/>
            <person name="Nolan M."/>
            <person name="Ohm R."/>
            <person name="Pangilinan J."/>
            <person name="Park H.-J."/>
            <person name="Ramirez L."/>
            <person name="Alfaro M."/>
            <person name="Sun H."/>
            <person name="Tritt A."/>
            <person name="Yoshinaga Y."/>
            <person name="Zwiers L.-H."/>
            <person name="Turgeon B."/>
            <person name="Goodwin S."/>
            <person name="Spatafora J."/>
            <person name="Crous P."/>
            <person name="Grigoriev I."/>
        </authorList>
    </citation>
    <scope>NUCLEOTIDE SEQUENCE</scope>
    <source>
        <strain evidence="2">CBS 279.74</strain>
    </source>
</reference>
<feature type="region of interest" description="Disordered" evidence="1">
    <location>
        <begin position="69"/>
        <end position="161"/>
    </location>
</feature>
<evidence type="ECO:0000256" key="1">
    <source>
        <dbReference type="SAM" id="MobiDB-lite"/>
    </source>
</evidence>
<evidence type="ECO:0000313" key="2">
    <source>
        <dbReference type="EMBL" id="KAF2715532.1"/>
    </source>
</evidence>
<dbReference type="EMBL" id="MU005764">
    <property type="protein sequence ID" value="KAF2715532.1"/>
    <property type="molecule type" value="Genomic_DNA"/>
</dbReference>
<organism evidence="2 3">
    <name type="scientific">Pleomassaria siparia CBS 279.74</name>
    <dbReference type="NCBI Taxonomy" id="1314801"/>
    <lineage>
        <taxon>Eukaryota</taxon>
        <taxon>Fungi</taxon>
        <taxon>Dikarya</taxon>
        <taxon>Ascomycota</taxon>
        <taxon>Pezizomycotina</taxon>
        <taxon>Dothideomycetes</taxon>
        <taxon>Pleosporomycetidae</taxon>
        <taxon>Pleosporales</taxon>
        <taxon>Pleomassariaceae</taxon>
        <taxon>Pleomassaria</taxon>
    </lineage>
</organism>
<protein>
    <submittedName>
        <fullName evidence="2">Uncharacterized protein</fullName>
    </submittedName>
</protein>
<dbReference type="Proteomes" id="UP000799428">
    <property type="component" value="Unassembled WGS sequence"/>
</dbReference>